<keyword evidence="2" id="KW-1185">Reference proteome</keyword>
<protein>
    <submittedName>
        <fullName evidence="1">Uncharacterized protein</fullName>
    </submittedName>
</protein>
<proteinExistence type="predicted"/>
<name>A0A5J5TRG9_GOSBA</name>
<dbReference type="Proteomes" id="UP000327439">
    <property type="component" value="Chromosome A11"/>
</dbReference>
<gene>
    <name evidence="1" type="ORF">ES319_A11G160000v1</name>
</gene>
<accession>A0A5J5TRG9</accession>
<sequence>MLQYTERKQLTFNPKNNFYHFLPFPSPIYFILAQATFPLPSTFQQILELLPPGAAD</sequence>
<organism evidence="1 2">
    <name type="scientific">Gossypium barbadense</name>
    <name type="common">Sea Island cotton</name>
    <name type="synonym">Hibiscus barbadensis</name>
    <dbReference type="NCBI Taxonomy" id="3634"/>
    <lineage>
        <taxon>Eukaryota</taxon>
        <taxon>Viridiplantae</taxon>
        <taxon>Streptophyta</taxon>
        <taxon>Embryophyta</taxon>
        <taxon>Tracheophyta</taxon>
        <taxon>Spermatophyta</taxon>
        <taxon>Magnoliopsida</taxon>
        <taxon>eudicotyledons</taxon>
        <taxon>Gunneridae</taxon>
        <taxon>Pentapetalae</taxon>
        <taxon>rosids</taxon>
        <taxon>malvids</taxon>
        <taxon>Malvales</taxon>
        <taxon>Malvaceae</taxon>
        <taxon>Malvoideae</taxon>
        <taxon>Gossypium</taxon>
    </lineage>
</organism>
<evidence type="ECO:0000313" key="1">
    <source>
        <dbReference type="EMBL" id="KAB2057314.1"/>
    </source>
</evidence>
<dbReference type="AlphaFoldDB" id="A0A5J5TRG9"/>
<dbReference type="EMBL" id="CM018212">
    <property type="protein sequence ID" value="KAB2057314.1"/>
    <property type="molecule type" value="Genomic_DNA"/>
</dbReference>
<evidence type="ECO:0000313" key="2">
    <source>
        <dbReference type="Proteomes" id="UP000327439"/>
    </source>
</evidence>
<reference evidence="2" key="1">
    <citation type="journal article" date="2020" name="Nat. Genet.">
        <title>Genomic diversifications of five Gossypium allopolyploid species and their impact on cotton improvement.</title>
        <authorList>
            <person name="Chen Z.J."/>
            <person name="Sreedasyam A."/>
            <person name="Ando A."/>
            <person name="Song Q."/>
            <person name="De Santiago L.M."/>
            <person name="Hulse-Kemp A.M."/>
            <person name="Ding M."/>
            <person name="Ye W."/>
            <person name="Kirkbride R.C."/>
            <person name="Jenkins J."/>
            <person name="Plott C."/>
            <person name="Lovell J."/>
            <person name="Lin Y.M."/>
            <person name="Vaughn R."/>
            <person name="Liu B."/>
            <person name="Simpson S."/>
            <person name="Scheffler B.E."/>
            <person name="Wen L."/>
            <person name="Saski C.A."/>
            <person name="Grover C.E."/>
            <person name="Hu G."/>
            <person name="Conover J.L."/>
            <person name="Carlson J.W."/>
            <person name="Shu S."/>
            <person name="Boston L.B."/>
            <person name="Williams M."/>
            <person name="Peterson D.G."/>
            <person name="McGee K."/>
            <person name="Jones D.C."/>
            <person name="Wendel J.F."/>
            <person name="Stelly D.M."/>
            <person name="Grimwood J."/>
            <person name="Schmutz J."/>
        </authorList>
    </citation>
    <scope>NUCLEOTIDE SEQUENCE [LARGE SCALE GENOMIC DNA]</scope>
    <source>
        <strain evidence="2">cv. 3-79</strain>
    </source>
</reference>